<protein>
    <submittedName>
        <fullName evidence="2">Uncharacterized protein</fullName>
    </submittedName>
</protein>
<keyword evidence="3" id="KW-1185">Reference proteome</keyword>
<reference evidence="2 3" key="1">
    <citation type="submission" date="2023-11" db="EMBL/GenBank/DDBJ databases">
        <title>Halocaridina rubra genome assembly.</title>
        <authorList>
            <person name="Smith C."/>
        </authorList>
    </citation>
    <scope>NUCLEOTIDE SEQUENCE [LARGE SCALE GENOMIC DNA]</scope>
    <source>
        <strain evidence="2">EP-1</strain>
        <tissue evidence="2">Whole</tissue>
    </source>
</reference>
<name>A0AAN8WYE1_HALRR</name>
<proteinExistence type="predicted"/>
<dbReference type="Proteomes" id="UP001381693">
    <property type="component" value="Unassembled WGS sequence"/>
</dbReference>
<dbReference type="AlphaFoldDB" id="A0AAN8WYE1"/>
<gene>
    <name evidence="2" type="ORF">SK128_005302</name>
</gene>
<evidence type="ECO:0000313" key="3">
    <source>
        <dbReference type="Proteomes" id="UP001381693"/>
    </source>
</evidence>
<evidence type="ECO:0000256" key="1">
    <source>
        <dbReference type="SAM" id="MobiDB-lite"/>
    </source>
</evidence>
<dbReference type="EMBL" id="JAXCGZ010017180">
    <property type="protein sequence ID" value="KAK7068615.1"/>
    <property type="molecule type" value="Genomic_DNA"/>
</dbReference>
<organism evidence="2 3">
    <name type="scientific">Halocaridina rubra</name>
    <name type="common">Hawaiian red shrimp</name>
    <dbReference type="NCBI Taxonomy" id="373956"/>
    <lineage>
        <taxon>Eukaryota</taxon>
        <taxon>Metazoa</taxon>
        <taxon>Ecdysozoa</taxon>
        <taxon>Arthropoda</taxon>
        <taxon>Crustacea</taxon>
        <taxon>Multicrustacea</taxon>
        <taxon>Malacostraca</taxon>
        <taxon>Eumalacostraca</taxon>
        <taxon>Eucarida</taxon>
        <taxon>Decapoda</taxon>
        <taxon>Pleocyemata</taxon>
        <taxon>Caridea</taxon>
        <taxon>Atyoidea</taxon>
        <taxon>Atyidae</taxon>
        <taxon>Halocaridina</taxon>
    </lineage>
</organism>
<accession>A0AAN8WYE1</accession>
<feature type="region of interest" description="Disordered" evidence="1">
    <location>
        <begin position="1"/>
        <end position="25"/>
    </location>
</feature>
<sequence length="73" mass="8416">MCYVTAPTGEGYNSPNHQSSDGGNAIKNERCTLWQRERESRFRNNLRSIYKINNHRSCTLMVPINYTTSCNSE</sequence>
<comment type="caution">
    <text evidence="2">The sequence shown here is derived from an EMBL/GenBank/DDBJ whole genome shotgun (WGS) entry which is preliminary data.</text>
</comment>
<evidence type="ECO:0000313" key="2">
    <source>
        <dbReference type="EMBL" id="KAK7068615.1"/>
    </source>
</evidence>
<feature type="compositionally biased region" description="Polar residues" evidence="1">
    <location>
        <begin position="11"/>
        <end position="22"/>
    </location>
</feature>